<accession>A0A1J7IWH5</accession>
<feature type="compositionally biased region" description="Polar residues" evidence="1">
    <location>
        <begin position="150"/>
        <end position="163"/>
    </location>
</feature>
<feature type="region of interest" description="Disordered" evidence="1">
    <location>
        <begin position="41"/>
        <end position="136"/>
    </location>
</feature>
<evidence type="ECO:0000313" key="2">
    <source>
        <dbReference type="EMBL" id="OIW31854.1"/>
    </source>
</evidence>
<feature type="compositionally biased region" description="Polar residues" evidence="1">
    <location>
        <begin position="119"/>
        <end position="129"/>
    </location>
</feature>
<reference evidence="2 3" key="1">
    <citation type="submission" date="2016-10" db="EMBL/GenBank/DDBJ databases">
        <title>Draft genome sequence of Coniochaeta ligniaria NRRL30616, a lignocellulolytic fungus for bioabatement of inhibitors in plant biomass hydrolysates.</title>
        <authorList>
            <consortium name="DOE Joint Genome Institute"/>
            <person name="Jimenez D.J."/>
            <person name="Hector R.E."/>
            <person name="Riley R."/>
            <person name="Sun H."/>
            <person name="Grigoriev I.V."/>
            <person name="Van Elsas J.D."/>
            <person name="Nichols N.N."/>
        </authorList>
    </citation>
    <scope>NUCLEOTIDE SEQUENCE [LARGE SCALE GENOMIC DNA]</scope>
    <source>
        <strain evidence="2 3">NRRL 30616</strain>
    </source>
</reference>
<name>A0A1J7IWH5_9PEZI</name>
<dbReference type="OrthoDB" id="3510794at2759"/>
<evidence type="ECO:0000313" key="3">
    <source>
        <dbReference type="Proteomes" id="UP000182658"/>
    </source>
</evidence>
<dbReference type="PANTHER" id="PTHR42085">
    <property type="entry name" value="F-BOX DOMAIN-CONTAINING PROTEIN"/>
    <property type="match status" value="1"/>
</dbReference>
<feature type="region of interest" description="Disordered" evidence="1">
    <location>
        <begin position="150"/>
        <end position="169"/>
    </location>
</feature>
<dbReference type="InterPro" id="IPR038883">
    <property type="entry name" value="AN11006-like"/>
</dbReference>
<dbReference type="AlphaFoldDB" id="A0A1J7IWH5"/>
<dbReference type="InParanoid" id="A0A1J7IWH5"/>
<keyword evidence="3" id="KW-1185">Reference proteome</keyword>
<dbReference type="STRING" id="1408157.A0A1J7IWH5"/>
<organism evidence="2 3">
    <name type="scientific">Coniochaeta ligniaria NRRL 30616</name>
    <dbReference type="NCBI Taxonomy" id="1408157"/>
    <lineage>
        <taxon>Eukaryota</taxon>
        <taxon>Fungi</taxon>
        <taxon>Dikarya</taxon>
        <taxon>Ascomycota</taxon>
        <taxon>Pezizomycotina</taxon>
        <taxon>Sordariomycetes</taxon>
        <taxon>Sordariomycetidae</taxon>
        <taxon>Coniochaetales</taxon>
        <taxon>Coniochaetaceae</taxon>
        <taxon>Coniochaeta</taxon>
    </lineage>
</organism>
<evidence type="ECO:0000256" key="1">
    <source>
        <dbReference type="SAM" id="MobiDB-lite"/>
    </source>
</evidence>
<gene>
    <name evidence="2" type="ORF">CONLIGDRAFT_243120</name>
</gene>
<sequence length="435" mass="48641">MSYLPVEARQDNTRKIHIVAGTASLASNAIAPVDVDIDGGMAMVGSEHQDGHSLASHQPGRDSGLARHGTPDQQSGMENPSNIDVAADGGAHGGVSTAQTHNDAPPSVLTPDGDGLHGQTDSIIASDTKNIPRRRLNPCLKRSRRIYLSRSQQACSAPPSTSEGPAVAATSVNQDMSSRYGFLSFPAEIRNQIYDYACHWPDSRSLYAHYNREIDEYYAARRAGDATVKFPVWQGYVKTPTILLLCRQITRECRPILESRFLVIDRLPPWPKGASQHVPLTKFITKKTLQSVKCLEIRFTLGQGEEGSGWYWIKIITELFDILLEENCFRELRIVLCLTSLSDPDVWVQDTEYLKRIQSKTWQLTLNNPNIWAAKEINSEVWMIDGLEAHRLCFSAFPAADRVRFLDESQLKALVVETVHYPNEKIWPVSILDFI</sequence>
<dbReference type="EMBL" id="KV875095">
    <property type="protein sequence ID" value="OIW31854.1"/>
    <property type="molecule type" value="Genomic_DNA"/>
</dbReference>
<feature type="compositionally biased region" description="Polar residues" evidence="1">
    <location>
        <begin position="71"/>
        <end position="82"/>
    </location>
</feature>
<dbReference type="Proteomes" id="UP000182658">
    <property type="component" value="Unassembled WGS sequence"/>
</dbReference>
<dbReference type="PANTHER" id="PTHR42085:SF2">
    <property type="entry name" value="F-BOX DOMAIN-CONTAINING PROTEIN"/>
    <property type="match status" value="1"/>
</dbReference>
<proteinExistence type="predicted"/>
<protein>
    <submittedName>
        <fullName evidence="2">Uncharacterized protein</fullName>
    </submittedName>
</protein>